<dbReference type="PRINTS" id="PR00301">
    <property type="entry name" value="HEATSHOCK70"/>
</dbReference>
<dbReference type="EMBL" id="LFNT01000050">
    <property type="protein sequence ID" value="KMS70340.1"/>
    <property type="molecule type" value="Genomic_DNA"/>
</dbReference>
<organism evidence="8 9">
    <name type="scientific">Streptomyces viridochromogenes</name>
    <dbReference type="NCBI Taxonomy" id="1938"/>
    <lineage>
        <taxon>Bacteria</taxon>
        <taxon>Bacillati</taxon>
        <taxon>Actinomycetota</taxon>
        <taxon>Actinomycetes</taxon>
        <taxon>Kitasatosporales</taxon>
        <taxon>Streptomycetaceae</taxon>
        <taxon>Streptomyces</taxon>
    </lineage>
</organism>
<dbReference type="GO" id="GO:0005524">
    <property type="term" value="F:ATP binding"/>
    <property type="evidence" value="ECO:0007669"/>
    <property type="project" value="UniProtKB-KW"/>
</dbReference>
<dbReference type="PANTHER" id="PTHR19375">
    <property type="entry name" value="HEAT SHOCK PROTEIN 70KDA"/>
    <property type="match status" value="1"/>
</dbReference>
<evidence type="ECO:0000256" key="6">
    <source>
        <dbReference type="ARBA" id="ARBA00023186"/>
    </source>
</evidence>
<feature type="coiled-coil region" evidence="7">
    <location>
        <begin position="719"/>
        <end position="758"/>
    </location>
</feature>
<dbReference type="Gene3D" id="3.90.640.10">
    <property type="entry name" value="Actin, Chain A, domain 4"/>
    <property type="match status" value="1"/>
</dbReference>
<keyword evidence="7" id="KW-0175">Coiled coil</keyword>
<keyword evidence="4" id="KW-0067">ATP-binding</keyword>
<dbReference type="PROSITE" id="PS00297">
    <property type="entry name" value="HSP70_1"/>
    <property type="match status" value="1"/>
</dbReference>
<reference evidence="8 9" key="1">
    <citation type="submission" date="2015-06" db="EMBL/GenBank/DDBJ databases">
        <authorList>
            <person name="Ju K.-S."/>
            <person name="Doroghazi J.R."/>
            <person name="Metcalf W.W."/>
        </authorList>
    </citation>
    <scope>NUCLEOTIDE SEQUENCE [LARGE SCALE GENOMIC DNA]</scope>
    <source>
        <strain evidence="8 9">NRRL 3414</strain>
    </source>
</reference>
<dbReference type="InterPro" id="IPR018181">
    <property type="entry name" value="Heat_shock_70_CS"/>
</dbReference>
<evidence type="ECO:0000313" key="8">
    <source>
        <dbReference type="EMBL" id="KMS70340.1"/>
    </source>
</evidence>
<dbReference type="RefSeq" id="WP_048584920.1">
    <property type="nucleotide sequence ID" value="NZ_LFNT01000050.1"/>
</dbReference>
<dbReference type="InterPro" id="IPR029047">
    <property type="entry name" value="HSP70_peptide-bd_sf"/>
</dbReference>
<dbReference type="AlphaFoldDB" id="A0A0J8BXW7"/>
<evidence type="ECO:0000256" key="3">
    <source>
        <dbReference type="ARBA" id="ARBA00022741"/>
    </source>
</evidence>
<comment type="caution">
    <text evidence="8">The sequence shown here is derived from an EMBL/GenBank/DDBJ whole genome shotgun (WGS) entry which is preliminary data.</text>
</comment>
<dbReference type="InterPro" id="IPR013126">
    <property type="entry name" value="Hsp_70_fam"/>
</dbReference>
<dbReference type="GO" id="GO:0140662">
    <property type="term" value="F:ATP-dependent protein folding chaperone"/>
    <property type="evidence" value="ECO:0007669"/>
    <property type="project" value="InterPro"/>
</dbReference>
<dbReference type="SUPFAM" id="SSF100920">
    <property type="entry name" value="Heat shock protein 70kD (HSP70), peptide-binding domain"/>
    <property type="match status" value="1"/>
</dbReference>
<evidence type="ECO:0000256" key="2">
    <source>
        <dbReference type="ARBA" id="ARBA00022553"/>
    </source>
</evidence>
<dbReference type="InterPro" id="IPR043129">
    <property type="entry name" value="ATPase_NBD"/>
</dbReference>
<dbReference type="Gene3D" id="3.30.420.40">
    <property type="match status" value="2"/>
</dbReference>
<dbReference type="Gene3D" id="2.60.34.10">
    <property type="entry name" value="Substrate Binding Domain Of DNAk, Chain A, domain 1"/>
    <property type="match status" value="1"/>
</dbReference>
<sequence length="828" mass="89879">MRETIDFGIDLGTTNSAVAVAEDGGSRIIKNNDGWDYTPSAVWMPREGMTHVGYRARQRVEADPDDAHAEFKSQMGVTGAEFGFRRAGVSLTPEQLSAEVLKSLCQDVAHELGEPPAVAVITVPAAFALNQSNATGKAAVLAGLGEDCPLLHEPNAAALAYGVDNATDSAHWMVFDLGGGTFDAAVMSKRDGELQLLQHAGDAHLGGKNIDWAVVDELLAPAAGQDLGLRDFVRGNARWRTNFAKLKAAAETAKIELSRAGSAELFVDLRDDNGDEQVFSYTLTRGALDDLALPFYTRAIDLCRKALADSSMRPDHIDRLLLVGGATLAPGLRDLLVDPREGLGIPLDHSQDPSTVVARGAAIYAGTVRAPATRPRPRAGEFTADLHYEPQSLDTTQVPVAGTLHSTGRVDWTGYTVSLHNPDGTPAFHGPQVALNANGAFYTTVTITRDARSRFTVELTDASGVRQKLTPDTLSITHTNTLAPGPVLTHSLGIGKYDGTFGRILNRGAALPVQDSDTFRTTIALTRDNPDAVIRIPLLEGEEDEAKNNKEVGEVTFRRSDLRYDLPEGSEVEVTYEVRKIGQARAIVETMGVEFEAEVRLEGAQPEHAELVAALRALERRAAELTERVRESRATDAQAVLRKLSDDLARLRTKIDHAATDMSAGLECAQRLRDLQAQLDRIEREAVEAPRLMLEFGDAVKKCEGLLRRGGGTAERQELERLRGLANQAMRNADIAELERLLKQAWELSAELKRATGELEYDLFKQLSRMGHVMTPRAEAQAAIAQGRRAVAARDRDTLLDVIQQLIEMLPPDLKPGGPTVEQNGGVW</sequence>
<name>A0A0J8BXW7_STRVR</name>
<evidence type="ECO:0000256" key="7">
    <source>
        <dbReference type="SAM" id="Coils"/>
    </source>
</evidence>
<evidence type="ECO:0000256" key="4">
    <source>
        <dbReference type="ARBA" id="ARBA00022840"/>
    </source>
</evidence>
<keyword evidence="3" id="KW-0547">Nucleotide-binding</keyword>
<proteinExistence type="inferred from homology"/>
<keyword evidence="6" id="KW-0143">Chaperone</keyword>
<accession>A0A0J8BXW7</accession>
<evidence type="ECO:0000313" key="9">
    <source>
        <dbReference type="Proteomes" id="UP000037432"/>
    </source>
</evidence>
<feature type="coiled-coil region" evidence="7">
    <location>
        <begin position="608"/>
        <end position="692"/>
    </location>
</feature>
<comment type="similarity">
    <text evidence="1">Belongs to the heat shock protein 70 family.</text>
</comment>
<dbReference type="PATRIC" id="fig|1938.3.peg.6427"/>
<protein>
    <submittedName>
        <fullName evidence="8">2-alkenal reductase</fullName>
    </submittedName>
</protein>
<evidence type="ECO:0000256" key="5">
    <source>
        <dbReference type="ARBA" id="ARBA00023016"/>
    </source>
</evidence>
<gene>
    <name evidence="8" type="ORF">ACM01_32095</name>
</gene>
<keyword evidence="5" id="KW-0346">Stress response</keyword>
<keyword evidence="2" id="KW-0597">Phosphoprotein</keyword>
<dbReference type="CDD" id="cd24029">
    <property type="entry name" value="ASKHA_NBD_HSP70_DnaK_HscA_HscC"/>
    <property type="match status" value="1"/>
</dbReference>
<dbReference type="SUPFAM" id="SSF53067">
    <property type="entry name" value="Actin-like ATPase domain"/>
    <property type="match status" value="2"/>
</dbReference>
<dbReference type="Pfam" id="PF00012">
    <property type="entry name" value="HSP70"/>
    <property type="match status" value="2"/>
</dbReference>
<dbReference type="OrthoDB" id="9766019at2"/>
<dbReference type="Proteomes" id="UP000037432">
    <property type="component" value="Unassembled WGS sequence"/>
</dbReference>
<evidence type="ECO:0000256" key="1">
    <source>
        <dbReference type="ARBA" id="ARBA00007381"/>
    </source>
</evidence>